<dbReference type="InterPro" id="IPR057483">
    <property type="entry name" value="MSL2/3_TM_dom"/>
</dbReference>
<accession>A0ABP0ZZ08</accession>
<feature type="region of interest" description="Disordered" evidence="6">
    <location>
        <begin position="591"/>
        <end position="635"/>
    </location>
</feature>
<evidence type="ECO:0000313" key="11">
    <source>
        <dbReference type="EMBL" id="CAK9855864.1"/>
    </source>
</evidence>
<comment type="subcellular location">
    <subcellularLocation>
        <location evidence="1">Membrane</location>
        <topology evidence="1">Multi-pass membrane protein</topology>
    </subcellularLocation>
</comment>
<dbReference type="Pfam" id="PF25237">
    <property type="entry name" value="MSL2_3"/>
    <property type="match status" value="1"/>
</dbReference>
<feature type="transmembrane region" description="Helical" evidence="7">
    <location>
        <begin position="175"/>
        <end position="199"/>
    </location>
</feature>
<comment type="similarity">
    <text evidence="2">Belongs to the MscS (TC 1.A.23) family.</text>
</comment>
<feature type="non-terminal residue" evidence="11">
    <location>
        <position position="635"/>
    </location>
</feature>
<dbReference type="SUPFAM" id="SSF50182">
    <property type="entry name" value="Sm-like ribonucleoproteins"/>
    <property type="match status" value="1"/>
</dbReference>
<dbReference type="InterPro" id="IPR006685">
    <property type="entry name" value="MscS_channel_2nd"/>
</dbReference>
<organism evidence="11 12">
    <name type="scientific">Sphagnum jensenii</name>
    <dbReference type="NCBI Taxonomy" id="128206"/>
    <lineage>
        <taxon>Eukaryota</taxon>
        <taxon>Viridiplantae</taxon>
        <taxon>Streptophyta</taxon>
        <taxon>Embryophyta</taxon>
        <taxon>Bryophyta</taxon>
        <taxon>Sphagnophytina</taxon>
        <taxon>Sphagnopsida</taxon>
        <taxon>Sphagnales</taxon>
        <taxon>Sphagnaceae</taxon>
        <taxon>Sphagnum</taxon>
    </lineage>
</organism>
<feature type="compositionally biased region" description="Polar residues" evidence="6">
    <location>
        <begin position="603"/>
        <end position="617"/>
    </location>
</feature>
<comment type="caution">
    <text evidence="11">The sequence shown here is derived from an EMBL/GenBank/DDBJ whole genome shotgun (WGS) entry which is preliminary data.</text>
</comment>
<sequence length="635" mass="70186">PSRYSSLGARKKMAVHSLHSTKTRAPLLFSAKSFATRSAATPPQQPCPPLAIQCAPGVGLMLFAILGLGPSVRLVRSTIFKRNDRKWLESQTHYIMAYYMRPLLLWSGIILVCRALDPLVLATEASHAIKQRFVNFVRSLSTVLAFAFCTASLTQQVQKVLMDNDKSESSRNVGVQFIGNSIYTSVWVAAVCLFMELLGFSTQKWITAGGFGTVLLTLAGREIFTNFLSSVMIHATRPFVENEWIQTKIEGQEVSGTVEHVGWWSPTVIRGDDREAVHIPNHKFTVSVVRNLTQKTHWRIKTHFGISHLDVNKITAIVSDMRKILAKHPHVEQQRLHRRVFFDNIEAENQALLILVSCFVKTPHFEEYLRVKEIILLDLLKVISHHNARLATPIRSVQRVLDENEPRGAPFRDGREAHHRPFLLVGAHAMEEDDDDDDDDSDDISDLSADHIAKAIKGVPAENADVADGVVDHTTNDFPDSKDSKSRTKPNEEGLVGAEASGTSFGTPSSLVSSRATRTERVTGKSPDAAGTSTTKVGQEDVTVPMVSHSMPASSDGQNDPWKVTTASYKHDTERPQSVEENLVLGVALNAPKRTLPHDDELSNPSEQRELVTSQNGIGIKDQKDPSSSNASPEP</sequence>
<evidence type="ECO:0000256" key="6">
    <source>
        <dbReference type="SAM" id="MobiDB-lite"/>
    </source>
</evidence>
<evidence type="ECO:0000313" key="12">
    <source>
        <dbReference type="Proteomes" id="UP001497522"/>
    </source>
</evidence>
<keyword evidence="5 7" id="KW-0472">Membrane</keyword>
<evidence type="ECO:0000256" key="5">
    <source>
        <dbReference type="ARBA" id="ARBA00023136"/>
    </source>
</evidence>
<dbReference type="Proteomes" id="UP001497522">
    <property type="component" value="Unassembled WGS sequence"/>
</dbReference>
<feature type="domain" description="Mechanosensitive ion channel MscS" evidence="8">
    <location>
        <begin position="223"/>
        <end position="293"/>
    </location>
</feature>
<feature type="non-terminal residue" evidence="11">
    <location>
        <position position="1"/>
    </location>
</feature>
<dbReference type="Pfam" id="PF00924">
    <property type="entry name" value="MS_channel_2nd"/>
    <property type="match status" value="1"/>
</dbReference>
<feature type="compositionally biased region" description="Polar residues" evidence="6">
    <location>
        <begin position="626"/>
        <end position="635"/>
    </location>
</feature>
<feature type="domain" description="Mechanosensitive ion channel protein 2/3 C-terminal" evidence="9">
    <location>
        <begin position="298"/>
        <end position="384"/>
    </location>
</feature>
<feature type="transmembrane region" description="Helical" evidence="7">
    <location>
        <begin position="136"/>
        <end position="154"/>
    </location>
</feature>
<evidence type="ECO:0000259" key="10">
    <source>
        <dbReference type="Pfam" id="PF25237"/>
    </source>
</evidence>
<dbReference type="InterPro" id="IPR023408">
    <property type="entry name" value="MscS_beta-dom_sf"/>
</dbReference>
<evidence type="ECO:0000256" key="3">
    <source>
        <dbReference type="ARBA" id="ARBA00022692"/>
    </source>
</evidence>
<evidence type="ECO:0000256" key="1">
    <source>
        <dbReference type="ARBA" id="ARBA00004141"/>
    </source>
</evidence>
<dbReference type="Gene3D" id="2.30.30.60">
    <property type="match status" value="1"/>
</dbReference>
<evidence type="ECO:0000256" key="4">
    <source>
        <dbReference type="ARBA" id="ARBA00022989"/>
    </source>
</evidence>
<feature type="transmembrane region" description="Helical" evidence="7">
    <location>
        <begin position="50"/>
        <end position="75"/>
    </location>
</feature>
<feature type="domain" description="Mechanosensitive channel protein 2/3 transmembrane" evidence="10">
    <location>
        <begin position="92"/>
        <end position="221"/>
    </location>
</feature>
<name>A0ABP0ZZ08_9BRYO</name>
<feature type="region of interest" description="Disordered" evidence="6">
    <location>
        <begin position="464"/>
        <end position="542"/>
    </location>
</feature>
<feature type="compositionally biased region" description="Polar residues" evidence="6">
    <location>
        <begin position="501"/>
        <end position="516"/>
    </location>
</feature>
<gene>
    <name evidence="11" type="ORF">CSSPJE1EN2_LOCUS25796</name>
</gene>
<dbReference type="Pfam" id="PF24956">
    <property type="entry name" value="Msl2-3_C"/>
    <property type="match status" value="1"/>
</dbReference>
<feature type="compositionally biased region" description="Basic and acidic residues" evidence="6">
    <location>
        <begin position="470"/>
        <end position="492"/>
    </location>
</feature>
<protein>
    <submittedName>
        <fullName evidence="11">Uncharacterized protein</fullName>
    </submittedName>
</protein>
<evidence type="ECO:0000256" key="7">
    <source>
        <dbReference type="SAM" id="Phobius"/>
    </source>
</evidence>
<dbReference type="InterPro" id="IPR056876">
    <property type="entry name" value="Msl2-3_C"/>
</dbReference>
<evidence type="ECO:0000259" key="9">
    <source>
        <dbReference type="Pfam" id="PF24956"/>
    </source>
</evidence>
<dbReference type="PANTHER" id="PTHR43634">
    <property type="entry name" value="OW CONDUCTANCE MECHANOSENSITIVE CHANNEL"/>
    <property type="match status" value="1"/>
</dbReference>
<reference evidence="11" key="1">
    <citation type="submission" date="2024-03" db="EMBL/GenBank/DDBJ databases">
        <authorList>
            <consortium name="ELIXIR-Norway"/>
            <consortium name="Elixir Norway"/>
        </authorList>
    </citation>
    <scope>NUCLEOTIDE SEQUENCE</scope>
</reference>
<keyword evidence="12" id="KW-1185">Reference proteome</keyword>
<dbReference type="InterPro" id="IPR045042">
    <property type="entry name" value="YnaI-like"/>
</dbReference>
<feature type="transmembrane region" description="Helical" evidence="7">
    <location>
        <begin position="205"/>
        <end position="224"/>
    </location>
</feature>
<keyword evidence="3 7" id="KW-0812">Transmembrane</keyword>
<dbReference type="InterPro" id="IPR010920">
    <property type="entry name" value="LSM_dom_sf"/>
</dbReference>
<evidence type="ECO:0000259" key="8">
    <source>
        <dbReference type="Pfam" id="PF00924"/>
    </source>
</evidence>
<keyword evidence="4 7" id="KW-1133">Transmembrane helix</keyword>
<dbReference type="Gene3D" id="1.10.287.1260">
    <property type="match status" value="1"/>
</dbReference>
<proteinExistence type="inferred from homology"/>
<dbReference type="EMBL" id="CAXHBF010000320">
    <property type="protein sequence ID" value="CAK9855864.1"/>
    <property type="molecule type" value="Genomic_DNA"/>
</dbReference>
<evidence type="ECO:0000256" key="2">
    <source>
        <dbReference type="ARBA" id="ARBA00008017"/>
    </source>
</evidence>
<dbReference type="PANTHER" id="PTHR43634:SF2">
    <property type="entry name" value="LOW CONDUCTANCE MECHANOSENSITIVE CHANNEL YNAI"/>
    <property type="match status" value="1"/>
</dbReference>